<dbReference type="EMBL" id="MCFL01000032">
    <property type="protein sequence ID" value="ORZ33926.1"/>
    <property type="molecule type" value="Genomic_DNA"/>
</dbReference>
<dbReference type="AlphaFoldDB" id="A0A1Y2HH77"/>
<keyword evidence="7" id="KW-0408">Iron</keyword>
<dbReference type="OrthoDB" id="1726137at2759"/>
<feature type="transmembrane region" description="Helical" evidence="12">
    <location>
        <begin position="224"/>
        <end position="243"/>
    </location>
</feature>
<dbReference type="GO" id="GO:0120547">
    <property type="term" value="F:heme A synthase activity"/>
    <property type="evidence" value="ECO:0007669"/>
    <property type="project" value="UniProtKB-EC"/>
</dbReference>
<dbReference type="GO" id="GO:0046872">
    <property type="term" value="F:metal ion binding"/>
    <property type="evidence" value="ECO:0007669"/>
    <property type="project" value="UniProtKB-KW"/>
</dbReference>
<keyword evidence="8" id="KW-0350">Heme biosynthesis</keyword>
<accession>A0A1Y2HH77</accession>
<feature type="transmembrane region" description="Helical" evidence="12">
    <location>
        <begin position="91"/>
        <end position="109"/>
    </location>
</feature>
<evidence type="ECO:0000256" key="6">
    <source>
        <dbReference type="ARBA" id="ARBA00023002"/>
    </source>
</evidence>
<keyword evidence="3 12" id="KW-0812">Transmembrane</keyword>
<evidence type="ECO:0000256" key="4">
    <source>
        <dbReference type="ARBA" id="ARBA00022723"/>
    </source>
</evidence>
<evidence type="ECO:0000256" key="11">
    <source>
        <dbReference type="ARBA" id="ARBA00048044"/>
    </source>
</evidence>
<keyword evidence="14" id="KW-1185">Reference proteome</keyword>
<sequence length="502" mass="55056">MASAIRPRPVQLFSSPCLAATSATRTFTSFARSSPVATTAAAKSASPSVAPLRSRLRSLALQWTARASRRASSTSSTGTVTPISHPIIGKWFLFSSSLVFGIVVVGGITRLTESGLSITEWNLIRGMAWPSTKEAWDEEFNKYQQSPEYKLLNHNITIDEFKNIFYWEWFHRNLGRTIGMVFLLPAIFFTFTRPSAARVANALGSSTANPLVASRWMSPGVTKAAWACCVLVGFQGALGWYMVKSGLENDIMELNHATPRVSQYRLAAHLGSAFVIYVISLWNGFEVLRTWSNVVKNNGVNADRVAMSKVSADVLAKCRSVAKGSHWVAGLVFLTALSGAFVAGLDAGLVYNTWPMMGDRFVPPAQELFRSIHKTSINGNAVMDPIDLTEKVTLKSLFENQRWKNIFENPVTVQTDHRLLAYTTFAGITTLWLKARRLPLPRPVHIAAHGVLGVALAQVTLGITTLLYFVPIELAAAHQGGSLALLTSALWLMHKIKHAVPK</sequence>
<feature type="transmembrane region" description="Helical" evidence="12">
    <location>
        <begin position="264"/>
        <end position="285"/>
    </location>
</feature>
<feature type="transmembrane region" description="Helical" evidence="12">
    <location>
        <begin position="327"/>
        <end position="351"/>
    </location>
</feature>
<evidence type="ECO:0000256" key="2">
    <source>
        <dbReference type="ARBA" id="ARBA00004141"/>
    </source>
</evidence>
<name>A0A1Y2HH77_9FUNG</name>
<dbReference type="InterPro" id="IPR003780">
    <property type="entry name" value="COX15/CtaA_fam"/>
</dbReference>
<evidence type="ECO:0000256" key="3">
    <source>
        <dbReference type="ARBA" id="ARBA00022692"/>
    </source>
</evidence>
<evidence type="ECO:0000313" key="13">
    <source>
        <dbReference type="EMBL" id="ORZ33926.1"/>
    </source>
</evidence>
<protein>
    <submittedName>
        <fullName evidence="13">Cytochrome oxidase assembly protein-domain-containing protein</fullName>
    </submittedName>
</protein>
<dbReference type="GO" id="GO:0005743">
    <property type="term" value="C:mitochondrial inner membrane"/>
    <property type="evidence" value="ECO:0007669"/>
    <property type="project" value="TreeGrafter"/>
</dbReference>
<dbReference type="STRING" id="765915.A0A1Y2HH77"/>
<dbReference type="InterPro" id="IPR023754">
    <property type="entry name" value="HemeA_Synthase_type2"/>
</dbReference>
<dbReference type="GO" id="GO:0006784">
    <property type="term" value="P:heme A biosynthetic process"/>
    <property type="evidence" value="ECO:0007669"/>
    <property type="project" value="InterPro"/>
</dbReference>
<evidence type="ECO:0000256" key="5">
    <source>
        <dbReference type="ARBA" id="ARBA00022989"/>
    </source>
</evidence>
<keyword evidence="6" id="KW-0560">Oxidoreductase</keyword>
<reference evidence="13 14" key="1">
    <citation type="submission" date="2016-07" db="EMBL/GenBank/DDBJ databases">
        <title>Pervasive Adenine N6-methylation of Active Genes in Fungi.</title>
        <authorList>
            <consortium name="DOE Joint Genome Institute"/>
            <person name="Mondo S.J."/>
            <person name="Dannebaum R.O."/>
            <person name="Kuo R.C."/>
            <person name="Labutti K."/>
            <person name="Haridas S."/>
            <person name="Kuo A."/>
            <person name="Salamov A."/>
            <person name="Ahrendt S.R."/>
            <person name="Lipzen A."/>
            <person name="Sullivan W."/>
            <person name="Andreopoulos W.B."/>
            <person name="Clum A."/>
            <person name="Lindquist E."/>
            <person name="Daum C."/>
            <person name="Ramamoorthy G.K."/>
            <person name="Gryganskyi A."/>
            <person name="Culley D."/>
            <person name="Magnuson J.K."/>
            <person name="James T.Y."/>
            <person name="O'Malley M.A."/>
            <person name="Stajich J.E."/>
            <person name="Spatafora J.W."/>
            <person name="Visel A."/>
            <person name="Grigoriev I.V."/>
        </authorList>
    </citation>
    <scope>NUCLEOTIDE SEQUENCE [LARGE SCALE GENOMIC DNA]</scope>
    <source>
        <strain evidence="13 14">PL171</strain>
    </source>
</reference>
<comment type="subcellular location">
    <subcellularLocation>
        <location evidence="2">Membrane</location>
        <topology evidence="2">Multi-pass membrane protein</topology>
    </subcellularLocation>
</comment>
<comment type="caution">
    <text evidence="13">The sequence shown here is derived from an EMBL/GenBank/DDBJ whole genome shotgun (WGS) entry which is preliminary data.</text>
</comment>
<dbReference type="Pfam" id="PF02628">
    <property type="entry name" value="COX15-CtaA"/>
    <property type="match status" value="1"/>
</dbReference>
<evidence type="ECO:0000256" key="8">
    <source>
        <dbReference type="ARBA" id="ARBA00023133"/>
    </source>
</evidence>
<evidence type="ECO:0000256" key="7">
    <source>
        <dbReference type="ARBA" id="ARBA00023004"/>
    </source>
</evidence>
<comment type="cofactor">
    <cofactor evidence="1">
        <name>heme b</name>
        <dbReference type="ChEBI" id="CHEBI:60344"/>
    </cofactor>
</comment>
<feature type="transmembrane region" description="Helical" evidence="12">
    <location>
        <begin position="446"/>
        <end position="470"/>
    </location>
</feature>
<comment type="pathway">
    <text evidence="10">Porphyrin-containing compound metabolism; heme A biosynthesis; heme A from heme O: step 1/1.</text>
</comment>
<organism evidence="13 14">
    <name type="scientific">Catenaria anguillulae PL171</name>
    <dbReference type="NCBI Taxonomy" id="765915"/>
    <lineage>
        <taxon>Eukaryota</taxon>
        <taxon>Fungi</taxon>
        <taxon>Fungi incertae sedis</taxon>
        <taxon>Blastocladiomycota</taxon>
        <taxon>Blastocladiomycetes</taxon>
        <taxon>Blastocladiales</taxon>
        <taxon>Catenariaceae</taxon>
        <taxon>Catenaria</taxon>
    </lineage>
</organism>
<dbReference type="GO" id="GO:0016653">
    <property type="term" value="F:oxidoreductase activity, acting on NAD(P)H, heme protein as acceptor"/>
    <property type="evidence" value="ECO:0007669"/>
    <property type="project" value="TreeGrafter"/>
</dbReference>
<evidence type="ECO:0000256" key="12">
    <source>
        <dbReference type="SAM" id="Phobius"/>
    </source>
</evidence>
<keyword evidence="9 12" id="KW-0472">Membrane</keyword>
<proteinExistence type="predicted"/>
<comment type="catalytic activity">
    <reaction evidence="11">
        <text>Fe(II)-heme o + 2 A + H2O = Fe(II)-heme a + 2 AH2</text>
        <dbReference type="Rhea" id="RHEA:63388"/>
        <dbReference type="ChEBI" id="CHEBI:13193"/>
        <dbReference type="ChEBI" id="CHEBI:15377"/>
        <dbReference type="ChEBI" id="CHEBI:17499"/>
        <dbReference type="ChEBI" id="CHEBI:60530"/>
        <dbReference type="ChEBI" id="CHEBI:61715"/>
        <dbReference type="EC" id="1.17.99.9"/>
    </reaction>
    <physiologicalReaction direction="left-to-right" evidence="11">
        <dbReference type="Rhea" id="RHEA:63389"/>
    </physiologicalReaction>
</comment>
<evidence type="ECO:0000256" key="9">
    <source>
        <dbReference type="ARBA" id="ARBA00023136"/>
    </source>
</evidence>
<keyword evidence="5 12" id="KW-1133">Transmembrane helix</keyword>
<evidence type="ECO:0000313" key="14">
    <source>
        <dbReference type="Proteomes" id="UP000193411"/>
    </source>
</evidence>
<evidence type="ECO:0000256" key="1">
    <source>
        <dbReference type="ARBA" id="ARBA00001970"/>
    </source>
</evidence>
<dbReference type="Proteomes" id="UP000193411">
    <property type="component" value="Unassembled WGS sequence"/>
</dbReference>
<gene>
    <name evidence="13" type="ORF">BCR44DRAFT_118265</name>
</gene>
<evidence type="ECO:0000256" key="10">
    <source>
        <dbReference type="ARBA" id="ARBA00044501"/>
    </source>
</evidence>
<dbReference type="PANTHER" id="PTHR23289:SF2">
    <property type="entry name" value="CYTOCHROME C OXIDASE ASSEMBLY PROTEIN COX15 HOMOLOG"/>
    <property type="match status" value="1"/>
</dbReference>
<keyword evidence="4" id="KW-0479">Metal-binding</keyword>
<dbReference type="PANTHER" id="PTHR23289">
    <property type="entry name" value="CYTOCHROME C OXIDASE ASSEMBLY PROTEIN COX15"/>
    <property type="match status" value="1"/>
</dbReference>
<feature type="transmembrane region" description="Helical" evidence="12">
    <location>
        <begin position="174"/>
        <end position="191"/>
    </location>
</feature>